<keyword evidence="2 4" id="KW-0689">Ribosomal protein</keyword>
<dbReference type="GeneID" id="36958435"/>
<dbReference type="InterPro" id="IPR000307">
    <property type="entry name" value="Ribosomal_bS16"/>
</dbReference>
<dbReference type="GO" id="GO:0009507">
    <property type="term" value="C:chloroplast"/>
    <property type="evidence" value="ECO:0007669"/>
    <property type="project" value="UniProtKB-SubCell"/>
</dbReference>
<dbReference type="Pfam" id="PF00886">
    <property type="entry name" value="Ribosomal_S16"/>
    <property type="match status" value="1"/>
</dbReference>
<dbReference type="RefSeq" id="YP_009496163.1">
    <property type="nucleotide sequence ID" value="NC_037997.1"/>
</dbReference>
<accession>A0A2U9NNA6</accession>
<dbReference type="InterPro" id="IPR023803">
    <property type="entry name" value="Ribosomal_bS16_dom_sf"/>
</dbReference>
<organism evidence="5">
    <name type="scientific">Plagiogrammopsis vanheurckii</name>
    <dbReference type="NCBI Taxonomy" id="1234821"/>
    <lineage>
        <taxon>Eukaryota</taxon>
        <taxon>Sar</taxon>
        <taxon>Stramenopiles</taxon>
        <taxon>Ochrophyta</taxon>
        <taxon>Bacillariophyta</taxon>
        <taxon>Mediophyceae</taxon>
        <taxon>Cymatosirophycidae</taxon>
        <taxon>Cymatosirales</taxon>
        <taxon>Cymatosiraceae</taxon>
        <taxon>Plagiogrammopsis</taxon>
    </lineage>
</organism>
<dbReference type="EMBL" id="MG755794">
    <property type="protein sequence ID" value="AWT38603.1"/>
    <property type="molecule type" value="Genomic_DNA"/>
</dbReference>
<geneLocation type="chloroplast" evidence="5"/>
<reference evidence="5" key="1">
    <citation type="journal article" date="2018" name="Adv. Bot. Res.">
        <title>Evolution of the Plastid Genomes in Diatoms.</title>
        <authorList>
            <person name="Yu M."/>
            <person name="Ashworth M.P."/>
            <person name="Hajrah N.H."/>
            <person name="Khiyami M.A."/>
            <person name="Sabir M.J."/>
            <person name="Alhebshi A.M."/>
            <person name="Al-Malki A.L."/>
            <person name="Sabir J.S.M."/>
            <person name="Theriot E.C."/>
            <person name="Jansen R.K."/>
        </authorList>
    </citation>
    <scope>NUCLEOTIDE SEQUENCE</scope>
</reference>
<gene>
    <name evidence="4 5" type="primary">rps16</name>
</gene>
<dbReference type="AlphaFoldDB" id="A0A2U9NNA6"/>
<keyword evidence="3 4" id="KW-0687">Ribonucleoprotein</keyword>
<evidence type="ECO:0000256" key="1">
    <source>
        <dbReference type="ARBA" id="ARBA00006668"/>
    </source>
</evidence>
<dbReference type="NCBIfam" id="TIGR00002">
    <property type="entry name" value="S16"/>
    <property type="match status" value="1"/>
</dbReference>
<comment type="subcellular location">
    <subcellularLocation>
        <location evidence="4">Plastid</location>
        <location evidence="4">Chloroplast</location>
    </subcellularLocation>
</comment>
<dbReference type="PANTHER" id="PTHR12919">
    <property type="entry name" value="30S RIBOSOMAL PROTEIN S16"/>
    <property type="match status" value="1"/>
</dbReference>
<comment type="similarity">
    <text evidence="1 4">Belongs to the bacterial ribosomal protein bS16 family.</text>
</comment>
<dbReference type="SUPFAM" id="SSF54565">
    <property type="entry name" value="Ribosomal protein S16"/>
    <property type="match status" value="1"/>
</dbReference>
<dbReference type="GO" id="GO:0005739">
    <property type="term" value="C:mitochondrion"/>
    <property type="evidence" value="ECO:0007669"/>
    <property type="project" value="GOC"/>
</dbReference>
<sequence>MLKLRLKKVGRKRQPSYRLVIMENTTRRDGRPVDQVGYYNPITKQSYFDVEKITKWLSYGVKPTQTVCDLLRKAKIVETNA</sequence>
<dbReference type="PANTHER" id="PTHR12919:SF20">
    <property type="entry name" value="SMALL RIBOSOMAL SUBUNIT PROTEIN BS16M"/>
    <property type="match status" value="1"/>
</dbReference>
<evidence type="ECO:0000256" key="4">
    <source>
        <dbReference type="HAMAP-Rule" id="MF_00385"/>
    </source>
</evidence>
<name>A0A2U9NNA6_9STRA</name>
<dbReference type="GO" id="GO:0003735">
    <property type="term" value="F:structural constituent of ribosome"/>
    <property type="evidence" value="ECO:0007669"/>
    <property type="project" value="InterPro"/>
</dbReference>
<keyword evidence="5" id="KW-0934">Plastid</keyword>
<evidence type="ECO:0000313" key="5">
    <source>
        <dbReference type="EMBL" id="AWT38603.1"/>
    </source>
</evidence>
<dbReference type="GO" id="GO:0015935">
    <property type="term" value="C:small ribosomal subunit"/>
    <property type="evidence" value="ECO:0007669"/>
    <property type="project" value="TreeGrafter"/>
</dbReference>
<dbReference type="GO" id="GO:0032543">
    <property type="term" value="P:mitochondrial translation"/>
    <property type="evidence" value="ECO:0007669"/>
    <property type="project" value="TreeGrafter"/>
</dbReference>
<dbReference type="HAMAP" id="MF_00385">
    <property type="entry name" value="Ribosomal_bS16"/>
    <property type="match status" value="1"/>
</dbReference>
<dbReference type="Gene3D" id="3.30.1320.10">
    <property type="match status" value="1"/>
</dbReference>
<protein>
    <recommendedName>
        <fullName evidence="4">Small ribosomal subunit protein bS16c</fullName>
    </recommendedName>
</protein>
<keyword evidence="5" id="KW-0150">Chloroplast</keyword>
<evidence type="ECO:0000256" key="2">
    <source>
        <dbReference type="ARBA" id="ARBA00022980"/>
    </source>
</evidence>
<proteinExistence type="inferred from homology"/>
<evidence type="ECO:0000256" key="3">
    <source>
        <dbReference type="ARBA" id="ARBA00023274"/>
    </source>
</evidence>